<dbReference type="Proteomes" id="UP000515203">
    <property type="component" value="Unplaced"/>
</dbReference>
<organism evidence="15 16">
    <name type="scientific">Octodon degus</name>
    <name type="common">Degu</name>
    <name type="synonym">Sciurus degus</name>
    <dbReference type="NCBI Taxonomy" id="10160"/>
    <lineage>
        <taxon>Eukaryota</taxon>
        <taxon>Metazoa</taxon>
        <taxon>Chordata</taxon>
        <taxon>Craniata</taxon>
        <taxon>Vertebrata</taxon>
        <taxon>Euteleostomi</taxon>
        <taxon>Mammalia</taxon>
        <taxon>Eutheria</taxon>
        <taxon>Euarchontoglires</taxon>
        <taxon>Glires</taxon>
        <taxon>Rodentia</taxon>
        <taxon>Hystricomorpha</taxon>
        <taxon>Octodontidae</taxon>
        <taxon>Octodon</taxon>
    </lineage>
</organism>
<feature type="region of interest" description="Disordered" evidence="12">
    <location>
        <begin position="406"/>
        <end position="446"/>
    </location>
</feature>
<dbReference type="SMART" id="SM00349">
    <property type="entry name" value="KRAB"/>
    <property type="match status" value="1"/>
</dbReference>
<dbReference type="Gene3D" id="6.10.140.140">
    <property type="match status" value="1"/>
</dbReference>
<dbReference type="InterPro" id="IPR036051">
    <property type="entry name" value="KRAB_dom_sf"/>
</dbReference>
<dbReference type="InterPro" id="IPR013087">
    <property type="entry name" value="Znf_C2H2_type"/>
</dbReference>
<dbReference type="RefSeq" id="XP_023576498.1">
    <property type="nucleotide sequence ID" value="XM_023720730.1"/>
</dbReference>
<dbReference type="InterPro" id="IPR036236">
    <property type="entry name" value="Znf_C2H2_sf"/>
</dbReference>
<comment type="subcellular location">
    <subcellularLocation>
        <location evidence="1">Nucleus</location>
    </subcellularLocation>
</comment>
<dbReference type="Pfam" id="PF01352">
    <property type="entry name" value="KRAB"/>
    <property type="match status" value="1"/>
</dbReference>
<keyword evidence="15" id="KW-1185">Reference proteome</keyword>
<dbReference type="Gene3D" id="3.30.160.60">
    <property type="entry name" value="Classic Zinc Finger"/>
    <property type="match status" value="7"/>
</dbReference>
<dbReference type="GO" id="GO:0008270">
    <property type="term" value="F:zinc ion binding"/>
    <property type="evidence" value="ECO:0007669"/>
    <property type="project" value="UniProtKB-KW"/>
</dbReference>
<dbReference type="FunFam" id="3.30.160.60:FF:000361">
    <property type="entry name" value="Zinc finger protein 658"/>
    <property type="match status" value="1"/>
</dbReference>
<dbReference type="PANTHER" id="PTHR24381">
    <property type="entry name" value="ZINC FINGER PROTEIN"/>
    <property type="match status" value="1"/>
</dbReference>
<feature type="domain" description="C2H2-type" evidence="13">
    <location>
        <begin position="632"/>
        <end position="660"/>
    </location>
</feature>
<dbReference type="CDD" id="cd07765">
    <property type="entry name" value="KRAB_A-box"/>
    <property type="match status" value="1"/>
</dbReference>
<dbReference type="GeneID" id="101584431"/>
<dbReference type="FunFam" id="3.30.160.60:FF:000011">
    <property type="entry name" value="zinc finger protein 615 isoform X1"/>
    <property type="match status" value="1"/>
</dbReference>
<dbReference type="AlphaFoldDB" id="A0A6P6EX04"/>
<evidence type="ECO:0000256" key="10">
    <source>
        <dbReference type="ARBA" id="ARBA00023242"/>
    </source>
</evidence>
<dbReference type="InParanoid" id="A0A6P6EX04"/>
<evidence type="ECO:0000313" key="15">
    <source>
        <dbReference type="Proteomes" id="UP000515203"/>
    </source>
</evidence>
<dbReference type="InterPro" id="IPR001909">
    <property type="entry name" value="KRAB"/>
</dbReference>
<evidence type="ECO:0000256" key="1">
    <source>
        <dbReference type="ARBA" id="ARBA00004123"/>
    </source>
</evidence>
<dbReference type="PROSITE" id="PS00028">
    <property type="entry name" value="ZINC_FINGER_C2H2_1"/>
    <property type="match status" value="7"/>
</dbReference>
<proteinExistence type="inferred from homology"/>
<feature type="compositionally biased region" description="Basic and acidic residues" evidence="12">
    <location>
        <begin position="406"/>
        <end position="416"/>
    </location>
</feature>
<feature type="domain" description="C2H2-type" evidence="13">
    <location>
        <begin position="464"/>
        <end position="491"/>
    </location>
</feature>
<evidence type="ECO:0000256" key="3">
    <source>
        <dbReference type="ARBA" id="ARBA00022723"/>
    </source>
</evidence>
<dbReference type="PROSITE" id="PS50157">
    <property type="entry name" value="ZINC_FINGER_C2H2_2"/>
    <property type="match status" value="7"/>
</dbReference>
<evidence type="ECO:0000256" key="9">
    <source>
        <dbReference type="ARBA" id="ARBA00023163"/>
    </source>
</evidence>
<dbReference type="OrthoDB" id="3437960at2759"/>
<feature type="domain" description="C2H2-type" evidence="13">
    <location>
        <begin position="604"/>
        <end position="631"/>
    </location>
</feature>
<dbReference type="Pfam" id="PF00096">
    <property type="entry name" value="zf-C2H2"/>
    <property type="match status" value="7"/>
</dbReference>
<evidence type="ECO:0000256" key="4">
    <source>
        <dbReference type="ARBA" id="ARBA00022737"/>
    </source>
</evidence>
<evidence type="ECO:0000259" key="13">
    <source>
        <dbReference type="PROSITE" id="PS50157"/>
    </source>
</evidence>
<dbReference type="GO" id="GO:0005634">
    <property type="term" value="C:nucleus"/>
    <property type="evidence" value="ECO:0007669"/>
    <property type="project" value="UniProtKB-SubCell"/>
</dbReference>
<dbReference type="FunFam" id="3.30.160.60:FF:002343">
    <property type="entry name" value="Zinc finger protein 33A"/>
    <property type="match status" value="3"/>
</dbReference>
<dbReference type="PANTHER" id="PTHR24381:SF68">
    <property type="entry name" value="ZINC FINGER PROTEIN 248"/>
    <property type="match status" value="1"/>
</dbReference>
<feature type="domain" description="C2H2-type" evidence="13">
    <location>
        <begin position="520"/>
        <end position="547"/>
    </location>
</feature>
<evidence type="ECO:0000256" key="6">
    <source>
        <dbReference type="ARBA" id="ARBA00022833"/>
    </source>
</evidence>
<gene>
    <name evidence="16" type="primary">Znf334</name>
</gene>
<feature type="domain" description="C2H2-type" evidence="13">
    <location>
        <begin position="492"/>
        <end position="519"/>
    </location>
</feature>
<keyword evidence="4" id="KW-0677">Repeat</keyword>
<dbReference type="GO" id="GO:0000981">
    <property type="term" value="F:DNA-binding transcription factor activity, RNA polymerase II-specific"/>
    <property type="evidence" value="ECO:0007669"/>
    <property type="project" value="TreeGrafter"/>
</dbReference>
<feature type="compositionally biased region" description="Polar residues" evidence="12">
    <location>
        <begin position="661"/>
        <end position="676"/>
    </location>
</feature>
<feature type="domain" description="C2H2-type" evidence="13">
    <location>
        <begin position="548"/>
        <end position="575"/>
    </location>
</feature>
<feature type="domain" description="KRAB" evidence="14">
    <location>
        <begin position="13"/>
        <end position="84"/>
    </location>
</feature>
<evidence type="ECO:0000256" key="8">
    <source>
        <dbReference type="ARBA" id="ARBA00023125"/>
    </source>
</evidence>
<dbReference type="SMART" id="SM00355">
    <property type="entry name" value="ZnF_C2H2"/>
    <property type="match status" value="7"/>
</dbReference>
<reference evidence="16" key="1">
    <citation type="submission" date="2025-08" db="UniProtKB">
        <authorList>
            <consortium name="RefSeq"/>
        </authorList>
    </citation>
    <scope>IDENTIFICATION</scope>
</reference>
<keyword evidence="3" id="KW-0479">Metal-binding</keyword>
<evidence type="ECO:0000313" key="16">
    <source>
        <dbReference type="RefSeq" id="XP_023576498.1"/>
    </source>
</evidence>
<evidence type="ECO:0000256" key="7">
    <source>
        <dbReference type="ARBA" id="ARBA00023015"/>
    </source>
</evidence>
<evidence type="ECO:0000256" key="11">
    <source>
        <dbReference type="PROSITE-ProRule" id="PRU00042"/>
    </source>
</evidence>
<keyword evidence="10" id="KW-0539">Nucleus</keyword>
<feature type="compositionally biased region" description="Basic and acidic residues" evidence="12">
    <location>
        <begin position="433"/>
        <end position="442"/>
    </location>
</feature>
<dbReference type="FunFam" id="3.30.160.60:FF:000128">
    <property type="entry name" value="zinc finger protein 268 isoform X1"/>
    <property type="match status" value="1"/>
</dbReference>
<sequence length="676" mass="78665">MHYSRIGLLQGSVLFEDVSMAFTQKEWQLLDPSQKCLYRDMMLENYGHLESLGLCVTKPELICRLEKGEEPWISKKELPSHSHWEYQRATNLKESQENEDKYLRQVLFINNKTLIKDRSKTLRKIGDLATDPVPSRKRTHKCDLFGGSLKNVSELIISNRNHVKKISDDFNGYEYLDTKHEDTNHTWSKAQENDHNKKSHHPNEDFIQYQQNSSLGQLQYSNYGKAVHRKTVFVTCEKAYTKEIPPESNEHRQAFIRKLKLTSYPRTLEERKPQEFSKSGKSSCMKSQQAHQDIHMGEKHYEDNAFGKSLSKKLNLTQYQRISPGEKPGKNNKSLWKLYHSETETTHAGEMYGLKKLGRSLHEKSCLTQHQRTLPTEELSKDDDRKEALKNKSYLIVSQRINRRENIFKGNKSEKSFHKKSKHTQQESTSSGKNHDEGEESGKALSKKSHFCENQSTHKGEKAFDCSKCGERFCKKTDLSQHQSTHTGKKRYECNECEKSFFVKSNLTEHQRTHTGEKPYECNECGKSFCQKSALTVHQRTHTGEKPYKCNECGKTFCVKSNLTQHQRTHTGEKPYKCSECWRSFCVKSNLVVHQRTHTGEKPYKCPECGKTFYEKSALTKHQRIHTGEKPYECNECRKTFSQRSALTKHQRKTHKKKTPINATHIQNPVLSNQTQ</sequence>
<evidence type="ECO:0000259" key="14">
    <source>
        <dbReference type="PROSITE" id="PS50805"/>
    </source>
</evidence>
<keyword evidence="6" id="KW-0862">Zinc</keyword>
<dbReference type="GO" id="GO:0000977">
    <property type="term" value="F:RNA polymerase II transcription regulatory region sequence-specific DNA binding"/>
    <property type="evidence" value="ECO:0007669"/>
    <property type="project" value="TreeGrafter"/>
</dbReference>
<accession>A0A6P6EX04</accession>
<keyword evidence="9" id="KW-0804">Transcription</keyword>
<dbReference type="FunFam" id="3.30.160.60:FF:000358">
    <property type="entry name" value="zinc finger protein 24"/>
    <property type="match status" value="1"/>
</dbReference>
<dbReference type="SUPFAM" id="SSF57667">
    <property type="entry name" value="beta-beta-alpha zinc fingers"/>
    <property type="match status" value="5"/>
</dbReference>
<dbReference type="CTD" id="55713"/>
<dbReference type="SUPFAM" id="SSF109640">
    <property type="entry name" value="KRAB domain (Kruppel-associated box)"/>
    <property type="match status" value="1"/>
</dbReference>
<protein>
    <submittedName>
        <fullName evidence="16">Zinc finger protein 334</fullName>
    </submittedName>
</protein>
<keyword evidence="8" id="KW-0238">DNA-binding</keyword>
<comment type="similarity">
    <text evidence="2">Belongs to the krueppel C2H2-type zinc-finger protein family.</text>
</comment>
<evidence type="ECO:0000256" key="12">
    <source>
        <dbReference type="SAM" id="MobiDB-lite"/>
    </source>
</evidence>
<feature type="compositionally biased region" description="Basic residues" evidence="12">
    <location>
        <begin position="647"/>
        <end position="659"/>
    </location>
</feature>
<keyword evidence="5 11" id="KW-0863">Zinc-finger</keyword>
<feature type="region of interest" description="Disordered" evidence="12">
    <location>
        <begin position="645"/>
        <end position="676"/>
    </location>
</feature>
<dbReference type="PROSITE" id="PS50805">
    <property type="entry name" value="KRAB"/>
    <property type="match status" value="1"/>
</dbReference>
<keyword evidence="7" id="KW-0805">Transcription regulation</keyword>
<evidence type="ECO:0000256" key="2">
    <source>
        <dbReference type="ARBA" id="ARBA00006991"/>
    </source>
</evidence>
<evidence type="ECO:0000256" key="5">
    <source>
        <dbReference type="ARBA" id="ARBA00022771"/>
    </source>
</evidence>
<feature type="domain" description="C2H2-type" evidence="13">
    <location>
        <begin position="576"/>
        <end position="603"/>
    </location>
</feature>
<name>A0A6P6EX04_OCTDE</name>